<dbReference type="SMART" id="SM00382">
    <property type="entry name" value="AAA"/>
    <property type="match status" value="1"/>
</dbReference>
<gene>
    <name evidence="6" type="ORF">GEU84_016270</name>
</gene>
<comment type="similarity">
    <text evidence="1">Belongs to the ABC transporter superfamily.</text>
</comment>
<dbReference type="GO" id="GO:0005524">
    <property type="term" value="F:ATP binding"/>
    <property type="evidence" value="ECO:0007669"/>
    <property type="project" value="UniProtKB-KW"/>
</dbReference>
<dbReference type="InterPro" id="IPR003439">
    <property type="entry name" value="ABC_transporter-like_ATP-bd"/>
</dbReference>
<dbReference type="AlphaFoldDB" id="A0A8X8GX45"/>
<dbReference type="InterPro" id="IPR017871">
    <property type="entry name" value="ABC_transporter-like_CS"/>
</dbReference>
<evidence type="ECO:0000313" key="6">
    <source>
        <dbReference type="EMBL" id="NUB45954.1"/>
    </source>
</evidence>
<evidence type="ECO:0000256" key="1">
    <source>
        <dbReference type="ARBA" id="ARBA00005417"/>
    </source>
</evidence>
<dbReference type="RefSeq" id="WP_152828027.1">
    <property type="nucleotide sequence ID" value="NZ_WHUT02000010.1"/>
</dbReference>
<dbReference type="CDD" id="cd03214">
    <property type="entry name" value="ABC_Iron-Siderophores_B12_Hemin"/>
    <property type="match status" value="1"/>
</dbReference>
<evidence type="ECO:0000259" key="5">
    <source>
        <dbReference type="PROSITE" id="PS50893"/>
    </source>
</evidence>
<dbReference type="Proteomes" id="UP000484076">
    <property type="component" value="Unassembled WGS sequence"/>
</dbReference>
<dbReference type="SUPFAM" id="SSF52540">
    <property type="entry name" value="P-loop containing nucleoside triphosphate hydrolases"/>
    <property type="match status" value="1"/>
</dbReference>
<sequence>MNVIEVEGVFWGPRGRADILSDITFAVPQGQIIAICGANGAGKSSLLRLIYRHQAPRRGTVRLMGRDIWLMGAPEAARHLAAVLQEQPTDFALTARQIVALGRLPHRKGWAAGLSGPGGEDATIISAAIRRMDLGAMADRAFGTLSGGERQRVMVARALAQEPRVIVLDEPTNHLDIRHQLELLALLKGLGLTVIATLHDLTLAAEFAERVLILREGRILADGPPDTALTEANLALAFNVHARIDRTGDAPRFSFHL</sequence>
<dbReference type="InterPro" id="IPR027417">
    <property type="entry name" value="P-loop_NTPase"/>
</dbReference>
<evidence type="ECO:0000313" key="7">
    <source>
        <dbReference type="Proteomes" id="UP000484076"/>
    </source>
</evidence>
<dbReference type="PANTHER" id="PTHR42794:SF2">
    <property type="entry name" value="ABC TRANSPORTER ATP-BINDING PROTEIN"/>
    <property type="match status" value="1"/>
</dbReference>
<keyword evidence="4 6" id="KW-0067">ATP-binding</keyword>
<feature type="domain" description="ABC transporter" evidence="5">
    <location>
        <begin position="4"/>
        <end position="241"/>
    </location>
</feature>
<keyword evidence="3" id="KW-0547">Nucleotide-binding</keyword>
<evidence type="ECO:0000256" key="4">
    <source>
        <dbReference type="ARBA" id="ARBA00022840"/>
    </source>
</evidence>
<dbReference type="GO" id="GO:0016887">
    <property type="term" value="F:ATP hydrolysis activity"/>
    <property type="evidence" value="ECO:0007669"/>
    <property type="project" value="InterPro"/>
</dbReference>
<reference evidence="6" key="1">
    <citation type="submission" date="2020-05" db="EMBL/GenBank/DDBJ databases">
        <title>Fertoebacter nigrum gen. nov., sp. nov., a new member of the family Rhodobacteraceae.</title>
        <authorList>
            <person name="Szuroczki S."/>
            <person name="Abbaszade G."/>
            <person name="Buni D."/>
            <person name="Schumann P."/>
            <person name="Toth E."/>
        </authorList>
    </citation>
    <scope>NUCLEOTIDE SEQUENCE</scope>
    <source>
        <strain evidence="6">RG-N-1a</strain>
    </source>
</reference>
<dbReference type="Gene3D" id="3.40.50.300">
    <property type="entry name" value="P-loop containing nucleotide triphosphate hydrolases"/>
    <property type="match status" value="1"/>
</dbReference>
<proteinExistence type="inferred from homology"/>
<evidence type="ECO:0000256" key="2">
    <source>
        <dbReference type="ARBA" id="ARBA00022448"/>
    </source>
</evidence>
<dbReference type="PROSITE" id="PS00211">
    <property type="entry name" value="ABC_TRANSPORTER_1"/>
    <property type="match status" value="1"/>
</dbReference>
<keyword evidence="7" id="KW-1185">Reference proteome</keyword>
<dbReference type="InterPro" id="IPR003593">
    <property type="entry name" value="AAA+_ATPase"/>
</dbReference>
<accession>A0A8X8GX45</accession>
<organism evidence="6 7">
    <name type="scientific">Fertoeibacter niger</name>
    <dbReference type="NCBI Taxonomy" id="2656921"/>
    <lineage>
        <taxon>Bacteria</taxon>
        <taxon>Pseudomonadati</taxon>
        <taxon>Pseudomonadota</taxon>
        <taxon>Alphaproteobacteria</taxon>
        <taxon>Rhodobacterales</taxon>
        <taxon>Paracoccaceae</taxon>
        <taxon>Fertoeibacter</taxon>
    </lineage>
</organism>
<keyword evidence="2" id="KW-0813">Transport</keyword>
<dbReference type="Pfam" id="PF00005">
    <property type="entry name" value="ABC_tran"/>
    <property type="match status" value="1"/>
</dbReference>
<dbReference type="PROSITE" id="PS50893">
    <property type="entry name" value="ABC_TRANSPORTER_2"/>
    <property type="match status" value="1"/>
</dbReference>
<dbReference type="PANTHER" id="PTHR42794">
    <property type="entry name" value="HEMIN IMPORT ATP-BINDING PROTEIN HMUV"/>
    <property type="match status" value="1"/>
</dbReference>
<comment type="caution">
    <text evidence="6">The sequence shown here is derived from an EMBL/GenBank/DDBJ whole genome shotgun (WGS) entry which is preliminary data.</text>
</comment>
<dbReference type="EMBL" id="WHUT02000010">
    <property type="protein sequence ID" value="NUB45954.1"/>
    <property type="molecule type" value="Genomic_DNA"/>
</dbReference>
<dbReference type="FunFam" id="3.40.50.300:FF:000134">
    <property type="entry name" value="Iron-enterobactin ABC transporter ATP-binding protein"/>
    <property type="match status" value="1"/>
</dbReference>
<protein>
    <submittedName>
        <fullName evidence="6">ABC transporter ATP-binding protein</fullName>
    </submittedName>
</protein>
<name>A0A8X8GX45_9RHOB</name>
<evidence type="ECO:0000256" key="3">
    <source>
        <dbReference type="ARBA" id="ARBA00022741"/>
    </source>
</evidence>